<evidence type="ECO:0000256" key="1">
    <source>
        <dbReference type="ARBA" id="ARBA00004370"/>
    </source>
</evidence>
<dbReference type="STRING" id="1492898.SY85_15555"/>
<protein>
    <recommendedName>
        <fullName evidence="7">Beta-lactamase-related domain-containing protein</fullName>
    </recommendedName>
</protein>
<evidence type="ECO:0000259" key="3">
    <source>
        <dbReference type="Pfam" id="PF00144"/>
    </source>
</evidence>
<sequence length="438" mass="49272">MLPFLGKSQDVATKADELLTAYHKQGKFTGTVLIAKEGKIVFEKGYGFADLNRQLPNSPTTEFRIGSLSKPFTATLIMQLQEKGKLNIKDPIQKYIPDYPKGDSITVEQLLNHTSGIKSITSMKEYYEKWMAQPSTLDNTISHFKNEPLSFTPGSRFEYSNSNYILLSRIAEKASGLSFSKLLEKSIVQKLKMKQSGVDQNDRRSKDKAIGYATTPTDSFSVARFNDMSVLSGAGAIYSTARDLYTWDRAWYGNQLLSDASKKLMLTPAKKNYGLGWEIEQVKGRTLISHSGSIDGYLSNFMRFPDQDVCIIFLSNYFQSKGPQICKDLTAIVFNEPYQVPKEKKAIVLNESIYKLYTGQYQMEKGPSLLIVFEEGKLKGKLGNQSYFEMLAEAETRFFIKGMDGDVEFVKDENENVSGVNLSNNGKTLSFKRVATTQ</sequence>
<dbReference type="SUPFAM" id="SSF56601">
    <property type="entry name" value="beta-lactamase/transpeptidase-like"/>
    <property type="match status" value="1"/>
</dbReference>
<evidence type="ECO:0008006" key="7">
    <source>
        <dbReference type="Google" id="ProtNLM"/>
    </source>
</evidence>
<comment type="subcellular location">
    <subcellularLocation>
        <location evidence="1">Membrane</location>
    </subcellularLocation>
</comment>
<dbReference type="PANTHER" id="PTHR46825">
    <property type="entry name" value="D-ALANYL-D-ALANINE-CARBOXYPEPTIDASE/ENDOPEPTIDASE AMPH"/>
    <property type="match status" value="1"/>
</dbReference>
<accession>A0A172U319</accession>
<reference evidence="5 6" key="2">
    <citation type="journal article" date="2016" name="Int. J. Syst. Evol. Microbiol.">
        <title>Flavisolibacter tropicus sp. nov., isolated from tropical soil.</title>
        <authorList>
            <person name="Lee J.J."/>
            <person name="Kang M.S."/>
            <person name="Kim G.S."/>
            <person name="Lee C.S."/>
            <person name="Lim S."/>
            <person name="Lee J."/>
            <person name="Roh S.H."/>
            <person name="Kang H."/>
            <person name="Ha J.M."/>
            <person name="Bae S."/>
            <person name="Jung H.Y."/>
            <person name="Kim M.K."/>
        </authorList>
    </citation>
    <scope>NUCLEOTIDE SEQUENCE [LARGE SCALE GENOMIC DNA]</scope>
    <source>
        <strain evidence="5 6">LCS9</strain>
    </source>
</reference>
<dbReference type="Pfam" id="PF11954">
    <property type="entry name" value="DUF3471"/>
    <property type="match status" value="1"/>
</dbReference>
<evidence type="ECO:0000313" key="6">
    <source>
        <dbReference type="Proteomes" id="UP000077177"/>
    </source>
</evidence>
<dbReference type="GO" id="GO:0016020">
    <property type="term" value="C:membrane"/>
    <property type="evidence" value="ECO:0007669"/>
    <property type="project" value="UniProtKB-SubCell"/>
</dbReference>
<feature type="domain" description="Peptidase S12 Pab87-related C-terminal" evidence="4">
    <location>
        <begin position="345"/>
        <end position="428"/>
    </location>
</feature>
<proteinExistence type="predicted"/>
<keyword evidence="2" id="KW-0472">Membrane</keyword>
<evidence type="ECO:0000259" key="4">
    <source>
        <dbReference type="Pfam" id="PF11954"/>
    </source>
</evidence>
<dbReference type="EMBL" id="CP011390">
    <property type="protein sequence ID" value="ANE53524.1"/>
    <property type="molecule type" value="Genomic_DNA"/>
</dbReference>
<feature type="domain" description="Beta-lactamase-related" evidence="3">
    <location>
        <begin position="16"/>
        <end position="322"/>
    </location>
</feature>
<dbReference type="PANTHER" id="PTHR46825:SF11">
    <property type="entry name" value="PENICILLIN-BINDING PROTEIN 4"/>
    <property type="match status" value="1"/>
</dbReference>
<dbReference type="KEGG" id="fla:SY85_15555"/>
<evidence type="ECO:0000256" key="2">
    <source>
        <dbReference type="ARBA" id="ARBA00023136"/>
    </source>
</evidence>
<dbReference type="InterPro" id="IPR001466">
    <property type="entry name" value="Beta-lactam-related"/>
</dbReference>
<dbReference type="AlphaFoldDB" id="A0A172U319"/>
<dbReference type="InterPro" id="IPR012338">
    <property type="entry name" value="Beta-lactam/transpept-like"/>
</dbReference>
<keyword evidence="6" id="KW-1185">Reference proteome</keyword>
<reference evidence="6" key="1">
    <citation type="submission" date="2015-01" db="EMBL/GenBank/DDBJ databases">
        <title>Flavisolibacter sp./LCS9/ whole genome sequencing.</title>
        <authorList>
            <person name="Kim M.K."/>
            <person name="Srinivasan S."/>
            <person name="Lee J.-J."/>
        </authorList>
    </citation>
    <scope>NUCLEOTIDE SEQUENCE [LARGE SCALE GENOMIC DNA]</scope>
    <source>
        <strain evidence="6">LCS9</strain>
    </source>
</reference>
<dbReference type="Pfam" id="PF00144">
    <property type="entry name" value="Beta-lactamase"/>
    <property type="match status" value="1"/>
</dbReference>
<dbReference type="Proteomes" id="UP000077177">
    <property type="component" value="Chromosome"/>
</dbReference>
<dbReference type="Gene3D" id="3.40.710.10">
    <property type="entry name" value="DD-peptidase/beta-lactamase superfamily"/>
    <property type="match status" value="1"/>
</dbReference>
<gene>
    <name evidence="5" type="ORF">SY85_15555</name>
</gene>
<dbReference type="InterPro" id="IPR050491">
    <property type="entry name" value="AmpC-like"/>
</dbReference>
<evidence type="ECO:0000313" key="5">
    <source>
        <dbReference type="EMBL" id="ANE53524.1"/>
    </source>
</evidence>
<organism evidence="5 6">
    <name type="scientific">Flavisolibacter tropicus</name>
    <dbReference type="NCBI Taxonomy" id="1492898"/>
    <lineage>
        <taxon>Bacteria</taxon>
        <taxon>Pseudomonadati</taxon>
        <taxon>Bacteroidota</taxon>
        <taxon>Chitinophagia</taxon>
        <taxon>Chitinophagales</taxon>
        <taxon>Chitinophagaceae</taxon>
        <taxon>Flavisolibacter</taxon>
    </lineage>
</organism>
<name>A0A172U319_9BACT</name>
<dbReference type="InterPro" id="IPR021860">
    <property type="entry name" value="Peptidase_S12_Pab87-rel_C"/>
</dbReference>